<gene>
    <name evidence="2" type="ORF">AVDCRST_MAG31-2132</name>
</gene>
<organism evidence="2">
    <name type="scientific">uncultured Sphingomonas sp</name>
    <dbReference type="NCBI Taxonomy" id="158754"/>
    <lineage>
        <taxon>Bacteria</taxon>
        <taxon>Pseudomonadati</taxon>
        <taxon>Pseudomonadota</taxon>
        <taxon>Alphaproteobacteria</taxon>
        <taxon>Sphingomonadales</taxon>
        <taxon>Sphingomonadaceae</taxon>
        <taxon>Sphingomonas</taxon>
        <taxon>environmental samples</taxon>
    </lineage>
</organism>
<proteinExistence type="predicted"/>
<evidence type="ECO:0000313" key="2">
    <source>
        <dbReference type="EMBL" id="CAA9528248.1"/>
    </source>
</evidence>
<protein>
    <submittedName>
        <fullName evidence="2">Uncharacterized protein</fullName>
    </submittedName>
</protein>
<name>A0A6J4TN55_9SPHN</name>
<dbReference type="AlphaFoldDB" id="A0A6J4TN55"/>
<feature type="non-terminal residue" evidence="2">
    <location>
        <position position="1"/>
    </location>
</feature>
<evidence type="ECO:0000256" key="1">
    <source>
        <dbReference type="SAM" id="MobiDB-lite"/>
    </source>
</evidence>
<reference evidence="2" key="1">
    <citation type="submission" date="2020-02" db="EMBL/GenBank/DDBJ databases">
        <authorList>
            <person name="Meier V. D."/>
        </authorList>
    </citation>
    <scope>NUCLEOTIDE SEQUENCE</scope>
    <source>
        <strain evidence="2">AVDCRST_MAG31</strain>
    </source>
</reference>
<sequence length="47" mass="5113">ESGLSAAASTDQRAEQRAGLRPSSSKIRSPALRPDCERRWFDPGANL</sequence>
<dbReference type="EMBL" id="CADCWA010000165">
    <property type="protein sequence ID" value="CAA9528248.1"/>
    <property type="molecule type" value="Genomic_DNA"/>
</dbReference>
<accession>A0A6J4TN55</accession>
<feature type="region of interest" description="Disordered" evidence="1">
    <location>
        <begin position="1"/>
        <end position="47"/>
    </location>
</feature>
<feature type="non-terminal residue" evidence="2">
    <location>
        <position position="47"/>
    </location>
</feature>